<accession>A0A0K9FEB3</accession>
<dbReference type="GeneID" id="96598642"/>
<feature type="domain" description="RNA polymerase sigma-70 region 2" evidence="5">
    <location>
        <begin position="14"/>
        <end position="80"/>
    </location>
</feature>
<protein>
    <submittedName>
        <fullName evidence="7">RNA polymerase sigma70</fullName>
    </submittedName>
</protein>
<dbReference type="NCBIfam" id="TIGR02937">
    <property type="entry name" value="sigma70-ECF"/>
    <property type="match status" value="1"/>
</dbReference>
<dbReference type="GO" id="GO:0016987">
    <property type="term" value="F:sigma factor activity"/>
    <property type="evidence" value="ECO:0007669"/>
    <property type="project" value="UniProtKB-KW"/>
</dbReference>
<organism evidence="7 8">
    <name type="scientific">Lysinibacillus xylanilyticus</name>
    <dbReference type="NCBI Taxonomy" id="582475"/>
    <lineage>
        <taxon>Bacteria</taxon>
        <taxon>Bacillati</taxon>
        <taxon>Bacillota</taxon>
        <taxon>Bacilli</taxon>
        <taxon>Bacillales</taxon>
        <taxon>Bacillaceae</taxon>
        <taxon>Lysinibacillus</taxon>
    </lineage>
</organism>
<dbReference type="CDD" id="cd06171">
    <property type="entry name" value="Sigma70_r4"/>
    <property type="match status" value="1"/>
</dbReference>
<dbReference type="GO" id="GO:0006352">
    <property type="term" value="P:DNA-templated transcription initiation"/>
    <property type="evidence" value="ECO:0007669"/>
    <property type="project" value="InterPro"/>
</dbReference>
<dbReference type="InterPro" id="IPR036388">
    <property type="entry name" value="WH-like_DNA-bd_sf"/>
</dbReference>
<dbReference type="InterPro" id="IPR007627">
    <property type="entry name" value="RNA_pol_sigma70_r2"/>
</dbReference>
<dbReference type="RefSeq" id="WP_049665827.1">
    <property type="nucleotide sequence ID" value="NZ_JBIVOC010000034.1"/>
</dbReference>
<feature type="domain" description="RNA polymerase sigma factor 70 region 4 type 2" evidence="6">
    <location>
        <begin position="105"/>
        <end position="153"/>
    </location>
</feature>
<sequence length="165" mass="19458">MNKTDLGTNIADFVMQNKEKYYRLAYQYVQNRDDALDVVHDAINKAFSNMNSLKNPEYIRTWFYRIVVNTALDLLRKRKKLIVIDDEILSNLDTGMVDKYENVDLNTAINALPEQYRSVLILRYFEDLKLDDIAEILNEKVSTVKTRLYKALQILRIDMIEEVNK</sequence>
<dbReference type="Pfam" id="PF08281">
    <property type="entry name" value="Sigma70_r4_2"/>
    <property type="match status" value="1"/>
</dbReference>
<dbReference type="GO" id="GO:0003677">
    <property type="term" value="F:DNA binding"/>
    <property type="evidence" value="ECO:0007669"/>
    <property type="project" value="InterPro"/>
</dbReference>
<dbReference type="PANTHER" id="PTHR43133">
    <property type="entry name" value="RNA POLYMERASE ECF-TYPE SIGMA FACTO"/>
    <property type="match status" value="1"/>
</dbReference>
<dbReference type="PANTHER" id="PTHR43133:SF60">
    <property type="entry name" value="RNA POLYMERASE SIGMA FACTOR SIGV"/>
    <property type="match status" value="1"/>
</dbReference>
<evidence type="ECO:0000256" key="2">
    <source>
        <dbReference type="ARBA" id="ARBA00023015"/>
    </source>
</evidence>
<dbReference type="EMBL" id="LFXJ01000005">
    <property type="protein sequence ID" value="KMY32508.1"/>
    <property type="molecule type" value="Genomic_DNA"/>
</dbReference>
<dbReference type="PATRIC" id="fig|582475.4.peg.1653"/>
<dbReference type="SUPFAM" id="SSF88946">
    <property type="entry name" value="Sigma2 domain of RNA polymerase sigma factors"/>
    <property type="match status" value="1"/>
</dbReference>
<keyword evidence="4" id="KW-0804">Transcription</keyword>
<proteinExistence type="inferred from homology"/>
<evidence type="ECO:0000259" key="6">
    <source>
        <dbReference type="Pfam" id="PF08281"/>
    </source>
</evidence>
<dbReference type="AlphaFoldDB" id="A0A0K9FEB3"/>
<dbReference type="Pfam" id="PF04542">
    <property type="entry name" value="Sigma70_r2"/>
    <property type="match status" value="1"/>
</dbReference>
<comment type="caution">
    <text evidence="7">The sequence shown here is derived from an EMBL/GenBank/DDBJ whole genome shotgun (WGS) entry which is preliminary data.</text>
</comment>
<reference evidence="8" key="1">
    <citation type="submission" date="2015-07" db="EMBL/GenBank/DDBJ databases">
        <authorList>
            <person name="Liu B."/>
            <person name="Wang J."/>
            <person name="Zhu Y."/>
            <person name="Liu G."/>
            <person name="Chen Q."/>
            <person name="Lan J."/>
            <person name="Che J."/>
            <person name="Ge C."/>
            <person name="Shi H."/>
            <person name="Pan Z."/>
            <person name="Liu X."/>
        </authorList>
    </citation>
    <scope>NUCLEOTIDE SEQUENCE [LARGE SCALE GENOMIC DNA]</scope>
    <source>
        <strain evidence="8">DSM 23493</strain>
    </source>
</reference>
<dbReference type="InterPro" id="IPR013324">
    <property type="entry name" value="RNA_pol_sigma_r3/r4-like"/>
</dbReference>
<comment type="similarity">
    <text evidence="1">Belongs to the sigma-70 factor family. ECF subfamily.</text>
</comment>
<dbReference type="InterPro" id="IPR013249">
    <property type="entry name" value="RNA_pol_sigma70_r4_t2"/>
</dbReference>
<dbReference type="Gene3D" id="1.10.10.10">
    <property type="entry name" value="Winged helix-like DNA-binding domain superfamily/Winged helix DNA-binding domain"/>
    <property type="match status" value="1"/>
</dbReference>
<evidence type="ECO:0000256" key="4">
    <source>
        <dbReference type="ARBA" id="ARBA00023163"/>
    </source>
</evidence>
<evidence type="ECO:0000259" key="5">
    <source>
        <dbReference type="Pfam" id="PF04542"/>
    </source>
</evidence>
<dbReference type="SUPFAM" id="SSF88659">
    <property type="entry name" value="Sigma3 and sigma4 domains of RNA polymerase sigma factors"/>
    <property type="match status" value="1"/>
</dbReference>
<evidence type="ECO:0000313" key="8">
    <source>
        <dbReference type="Proteomes" id="UP000037326"/>
    </source>
</evidence>
<evidence type="ECO:0000313" key="7">
    <source>
        <dbReference type="EMBL" id="KMY32508.1"/>
    </source>
</evidence>
<dbReference type="InterPro" id="IPR039425">
    <property type="entry name" value="RNA_pol_sigma-70-like"/>
</dbReference>
<keyword evidence="2" id="KW-0805">Transcription regulation</keyword>
<dbReference type="InterPro" id="IPR013325">
    <property type="entry name" value="RNA_pol_sigma_r2"/>
</dbReference>
<dbReference type="Gene3D" id="1.10.1740.10">
    <property type="match status" value="1"/>
</dbReference>
<evidence type="ECO:0000256" key="3">
    <source>
        <dbReference type="ARBA" id="ARBA00023082"/>
    </source>
</evidence>
<evidence type="ECO:0000256" key="1">
    <source>
        <dbReference type="ARBA" id="ARBA00010641"/>
    </source>
</evidence>
<gene>
    <name evidence="7" type="ORF">ACZ11_10325</name>
</gene>
<dbReference type="InterPro" id="IPR014284">
    <property type="entry name" value="RNA_pol_sigma-70_dom"/>
</dbReference>
<dbReference type="Proteomes" id="UP000037326">
    <property type="component" value="Unassembled WGS sequence"/>
</dbReference>
<name>A0A0K9FEB3_9BACI</name>
<keyword evidence="3" id="KW-0731">Sigma factor</keyword>
<dbReference type="OrthoDB" id="9782703at2"/>